<proteinExistence type="predicted"/>
<reference evidence="2 3" key="1">
    <citation type="submission" date="2020-04" db="EMBL/GenBank/DDBJ databases">
        <title>Paraburkholderia sp. RP-4-7 isolated from soil.</title>
        <authorList>
            <person name="Dahal R.H."/>
        </authorList>
    </citation>
    <scope>NUCLEOTIDE SEQUENCE [LARGE SCALE GENOMIC DNA]</scope>
    <source>
        <strain evidence="2 3">RP-4-7</strain>
    </source>
</reference>
<organism evidence="2 3">
    <name type="scientific">Paraburkholderia polaris</name>
    <dbReference type="NCBI Taxonomy" id="2728848"/>
    <lineage>
        <taxon>Bacteria</taxon>
        <taxon>Pseudomonadati</taxon>
        <taxon>Pseudomonadota</taxon>
        <taxon>Betaproteobacteria</taxon>
        <taxon>Burkholderiales</taxon>
        <taxon>Burkholderiaceae</taxon>
        <taxon>Paraburkholderia</taxon>
    </lineage>
</organism>
<comment type="caution">
    <text evidence="2">The sequence shown here is derived from an EMBL/GenBank/DDBJ whole genome shotgun (WGS) entry which is preliminary data.</text>
</comment>
<dbReference type="RefSeq" id="WP_169483794.1">
    <property type="nucleotide sequence ID" value="NZ_JABBGJ010000002.1"/>
</dbReference>
<dbReference type="InterPro" id="IPR011033">
    <property type="entry name" value="PRC_barrel-like_sf"/>
</dbReference>
<protein>
    <submittedName>
        <fullName evidence="2">PRC-barrel domain containing protein</fullName>
    </submittedName>
</protein>
<dbReference type="InterPro" id="IPR027275">
    <property type="entry name" value="PRC-brl_dom"/>
</dbReference>
<dbReference type="SUPFAM" id="SSF50346">
    <property type="entry name" value="PRC-barrel domain"/>
    <property type="match status" value="2"/>
</dbReference>
<keyword evidence="3" id="KW-1185">Reference proteome</keyword>
<accession>A0A848IB27</accession>
<evidence type="ECO:0000313" key="3">
    <source>
        <dbReference type="Proteomes" id="UP000544134"/>
    </source>
</evidence>
<dbReference type="Pfam" id="PF05239">
    <property type="entry name" value="PRC"/>
    <property type="match status" value="1"/>
</dbReference>
<dbReference type="GO" id="GO:0030077">
    <property type="term" value="C:plasma membrane light-harvesting complex"/>
    <property type="evidence" value="ECO:0007669"/>
    <property type="project" value="InterPro"/>
</dbReference>
<feature type="domain" description="PRC-barrel" evidence="1">
    <location>
        <begin position="9"/>
        <end position="74"/>
    </location>
</feature>
<dbReference type="Proteomes" id="UP000544134">
    <property type="component" value="Unassembled WGS sequence"/>
</dbReference>
<dbReference type="GO" id="GO:0019684">
    <property type="term" value="P:photosynthesis, light reaction"/>
    <property type="evidence" value="ECO:0007669"/>
    <property type="project" value="InterPro"/>
</dbReference>
<evidence type="ECO:0000259" key="1">
    <source>
        <dbReference type="Pfam" id="PF05239"/>
    </source>
</evidence>
<evidence type="ECO:0000313" key="2">
    <source>
        <dbReference type="EMBL" id="NML96826.1"/>
    </source>
</evidence>
<gene>
    <name evidence="2" type="ORF">HHL24_02450</name>
</gene>
<dbReference type="AlphaFoldDB" id="A0A848IB27"/>
<name>A0A848IB27_9BURK</name>
<sequence length="273" mass="30800">MLRNIEFLQGSTVTARDGDVGKVTQVYFDDEKWGVRYLVVETGDWLRDRQVLISPYAVSHTDPGSSAVHVKLTRQQVRDSPNIDAHKPVSRQHETEYLRYYGYPTYWGGANVWGMGAYPAFDSPSATMGLPLGALSVSPAVEPDTDEPPADIHLRSTEEVKGYHIETIDGTIGHVSGFVFDDEAWVIRYLTVDTRNWWPGGKEVLLATDWIELIDWFGSTVSTTLTREAIKHSPAYDDAIPVDRDYETALYEFYGRESYWSKDGMVSPGKIRP</sequence>
<dbReference type="Gene3D" id="3.90.50.10">
    <property type="entry name" value="Photosynthetic Reaction Center, subunit H, domain 2"/>
    <property type="match status" value="2"/>
</dbReference>
<dbReference type="EMBL" id="JABBGJ010000002">
    <property type="protein sequence ID" value="NML96826.1"/>
    <property type="molecule type" value="Genomic_DNA"/>
</dbReference>
<dbReference type="InterPro" id="IPR014747">
    <property type="entry name" value="Bac_photo_RC_H_C"/>
</dbReference>